<protein>
    <submittedName>
        <fullName evidence="2">Uncharacterized protein</fullName>
    </submittedName>
</protein>
<evidence type="ECO:0000313" key="2">
    <source>
        <dbReference type="EMBL" id="QAB18332.1"/>
    </source>
</evidence>
<feature type="region of interest" description="Disordered" evidence="1">
    <location>
        <begin position="101"/>
        <end position="122"/>
    </location>
</feature>
<reference evidence="2 4" key="1">
    <citation type="submission" date="2019-01" db="EMBL/GenBank/DDBJ databases">
        <title>Leucobacter muris sp. nov. isolated from the nose of a laboratory mouse.</title>
        <authorList>
            <person name="Benga L."/>
            <person name="Sproeer C."/>
            <person name="Schumann P."/>
            <person name="Verbarg S."/>
            <person name="Bunk B."/>
            <person name="Engelhardt E."/>
            <person name="Benten P.M."/>
            <person name="Sager M."/>
        </authorList>
    </citation>
    <scope>NUCLEOTIDE SEQUENCE [LARGE SCALE GENOMIC DNA]</scope>
    <source>
        <strain evidence="2 4">DSM 101948</strain>
    </source>
</reference>
<sequence>MEAADAGVAGKIAALAATVKTYRAELAFDFRHEFGVPLSDIGEGIPWPEAIDLIDELGNHPGSHYWSALNGMASPTTYGEIASILHATRMINLYRPDGAEPVQLPGPFPERASPEADVTPEERDELVEYARATAPFSLDD</sequence>
<dbReference type="EMBL" id="CP035037">
    <property type="protein sequence ID" value="QAB18735.1"/>
    <property type="molecule type" value="Genomic_DNA"/>
</dbReference>
<dbReference type="RefSeq" id="WP_128387223.1">
    <property type="nucleotide sequence ID" value="NZ_CP035037.1"/>
</dbReference>
<evidence type="ECO:0000313" key="3">
    <source>
        <dbReference type="EMBL" id="QAB18735.1"/>
    </source>
</evidence>
<dbReference type="EMBL" id="CP035037">
    <property type="protein sequence ID" value="QAB18332.1"/>
    <property type="molecule type" value="Genomic_DNA"/>
</dbReference>
<proteinExistence type="predicted"/>
<gene>
    <name evidence="2" type="ORF">Leucomu_10755</name>
    <name evidence="3" type="ORF">Leucomu_13185</name>
</gene>
<keyword evidence="4" id="KW-1185">Reference proteome</keyword>
<evidence type="ECO:0000256" key="1">
    <source>
        <dbReference type="SAM" id="MobiDB-lite"/>
    </source>
</evidence>
<dbReference type="Proteomes" id="UP000285768">
    <property type="component" value="Chromosome"/>
</dbReference>
<name>A0ABX5QGW7_9MICO</name>
<accession>A0ABX5QGW7</accession>
<evidence type="ECO:0000313" key="4">
    <source>
        <dbReference type="Proteomes" id="UP000285768"/>
    </source>
</evidence>
<organism evidence="2 4">
    <name type="scientific">Leucobacter muris</name>
    <dbReference type="NCBI Taxonomy" id="1935379"/>
    <lineage>
        <taxon>Bacteria</taxon>
        <taxon>Bacillati</taxon>
        <taxon>Actinomycetota</taxon>
        <taxon>Actinomycetes</taxon>
        <taxon>Micrococcales</taxon>
        <taxon>Microbacteriaceae</taxon>
        <taxon>Leucobacter</taxon>
    </lineage>
</organism>